<feature type="transmembrane region" description="Helical" evidence="2">
    <location>
        <begin position="6"/>
        <end position="28"/>
    </location>
</feature>
<protein>
    <recommendedName>
        <fullName evidence="3">DUF2489 domain-containing protein</fullName>
    </recommendedName>
</protein>
<dbReference type="KEGG" id="gni:GNIT_0011"/>
<dbReference type="Proteomes" id="UP000009282">
    <property type="component" value="Chromosome"/>
</dbReference>
<evidence type="ECO:0000256" key="2">
    <source>
        <dbReference type="SAM" id="Phobius"/>
    </source>
</evidence>
<keyword evidence="2" id="KW-0472">Membrane</keyword>
<feature type="domain" description="DUF2489" evidence="3">
    <location>
        <begin position="14"/>
        <end position="139"/>
    </location>
</feature>
<dbReference type="eggNOG" id="ENOG50332QM">
    <property type="taxonomic scope" value="Bacteria"/>
</dbReference>
<evidence type="ECO:0000259" key="3">
    <source>
        <dbReference type="Pfam" id="PF10675"/>
    </source>
</evidence>
<dbReference type="HOGENOM" id="CLU_136762_0_0_6"/>
<dbReference type="Pfam" id="PF10675">
    <property type="entry name" value="DUF2489"/>
    <property type="match status" value="1"/>
</dbReference>
<dbReference type="OrthoDB" id="5293867at2"/>
<accession>G4QEE3</accession>
<dbReference type="InterPro" id="IPR019617">
    <property type="entry name" value="DUF2489"/>
</dbReference>
<dbReference type="STRING" id="1085623.GNIT_0011"/>
<organism evidence="4 5">
    <name type="scientific">Glaciecola nitratireducens (strain JCM 12485 / KCTC 12276 / FR1064)</name>
    <dbReference type="NCBI Taxonomy" id="1085623"/>
    <lineage>
        <taxon>Bacteria</taxon>
        <taxon>Pseudomonadati</taxon>
        <taxon>Pseudomonadota</taxon>
        <taxon>Gammaproteobacteria</taxon>
        <taxon>Alteromonadales</taxon>
        <taxon>Alteromonadaceae</taxon>
        <taxon>Brumicola</taxon>
    </lineage>
</organism>
<proteinExistence type="predicted"/>
<name>G4QEE3_GLANF</name>
<feature type="compositionally biased region" description="Basic and acidic residues" evidence="1">
    <location>
        <begin position="107"/>
        <end position="127"/>
    </location>
</feature>
<keyword evidence="2" id="KW-0812">Transmembrane</keyword>
<dbReference type="AlphaFoldDB" id="G4QEE3"/>
<sequence length="147" mass="16995">MTELILPILGAIIIIALGIYAGKTLYLLKQQNIRQQNARNKRIESMEQSIQTIAFAMQQQQCNYSEGAVRICNLLKALPIANIPDYSTVYPELHSLYDKIKDYPTHKERDALSKQERRRQDKQREQLESEAETGIQEEIVLLRVFSC</sequence>
<evidence type="ECO:0000256" key="1">
    <source>
        <dbReference type="SAM" id="MobiDB-lite"/>
    </source>
</evidence>
<feature type="region of interest" description="Disordered" evidence="1">
    <location>
        <begin position="107"/>
        <end position="130"/>
    </location>
</feature>
<keyword evidence="2" id="KW-1133">Transmembrane helix</keyword>
<reference evidence="4 5" key="1">
    <citation type="journal article" date="2011" name="J. Bacteriol.">
        <title>Complete genome sequence of seawater bacterium Glaciecola nitratireducens FR1064T.</title>
        <authorList>
            <person name="Bian F."/>
            <person name="Qin Q.L."/>
            <person name="Xie B.B."/>
            <person name="Shu Y.L."/>
            <person name="Zhang X.Y."/>
            <person name="Yu Y."/>
            <person name="Chen B."/>
            <person name="Chen X.L."/>
            <person name="Zhou B.C."/>
            <person name="Zhang Y.Z."/>
        </authorList>
    </citation>
    <scope>NUCLEOTIDE SEQUENCE [LARGE SCALE GENOMIC DNA]</scope>
    <source>
        <strain evidence="5">JCM 12485 / KCTC 12276 / FR1064</strain>
    </source>
</reference>
<gene>
    <name evidence="4" type="ordered locus">GNIT_0011</name>
</gene>
<evidence type="ECO:0000313" key="5">
    <source>
        <dbReference type="Proteomes" id="UP000009282"/>
    </source>
</evidence>
<evidence type="ECO:0000313" key="4">
    <source>
        <dbReference type="EMBL" id="AEP28171.1"/>
    </source>
</evidence>
<dbReference type="RefSeq" id="WP_014107050.1">
    <property type="nucleotide sequence ID" value="NC_016041.1"/>
</dbReference>
<keyword evidence="5" id="KW-1185">Reference proteome</keyword>
<dbReference type="EMBL" id="CP003060">
    <property type="protein sequence ID" value="AEP28171.1"/>
    <property type="molecule type" value="Genomic_DNA"/>
</dbReference>